<dbReference type="EMBL" id="JASJQH010000179">
    <property type="protein sequence ID" value="KAK9766190.1"/>
    <property type="molecule type" value="Genomic_DNA"/>
</dbReference>
<evidence type="ECO:0000259" key="6">
    <source>
        <dbReference type="PROSITE" id="PS51715"/>
    </source>
</evidence>
<dbReference type="Proteomes" id="UP001479436">
    <property type="component" value="Unassembled WGS sequence"/>
</dbReference>
<organism evidence="7 8">
    <name type="scientific">Basidiobolus ranarum</name>
    <dbReference type="NCBI Taxonomy" id="34480"/>
    <lineage>
        <taxon>Eukaryota</taxon>
        <taxon>Fungi</taxon>
        <taxon>Fungi incertae sedis</taxon>
        <taxon>Zoopagomycota</taxon>
        <taxon>Entomophthoromycotina</taxon>
        <taxon>Basidiobolomycetes</taxon>
        <taxon>Basidiobolales</taxon>
        <taxon>Basidiobolaceae</taxon>
        <taxon>Basidiobolus</taxon>
    </lineage>
</organism>
<keyword evidence="5" id="KW-0175">Coiled coil</keyword>
<gene>
    <name evidence="7" type="ORF">K7432_004899</name>
</gene>
<comment type="caution">
    <text evidence="7">The sequence shown here is derived from an EMBL/GenBank/DDBJ whole genome shotgun (WGS) entry which is preliminary data.</text>
</comment>
<comment type="similarity">
    <text evidence="4">Belongs to the TRAFAC class dynamin-like GTPase superfamily. GB1/RHD3 GTPase family.</text>
</comment>
<protein>
    <recommendedName>
        <fullName evidence="6">GB1/RHD3-type G domain-containing protein</fullName>
    </recommendedName>
</protein>
<dbReference type="Gene3D" id="1.20.1000.10">
    <property type="entry name" value="Guanylate-binding protein, C-terminal domain"/>
    <property type="match status" value="1"/>
</dbReference>
<evidence type="ECO:0000313" key="7">
    <source>
        <dbReference type="EMBL" id="KAK9766190.1"/>
    </source>
</evidence>
<keyword evidence="2" id="KW-0378">Hydrolase</keyword>
<keyword evidence="3" id="KW-0342">GTP-binding</keyword>
<proteinExistence type="inferred from homology"/>
<feature type="coiled-coil region" evidence="5">
    <location>
        <begin position="618"/>
        <end position="670"/>
    </location>
</feature>
<evidence type="ECO:0000256" key="1">
    <source>
        <dbReference type="ARBA" id="ARBA00022741"/>
    </source>
</evidence>
<dbReference type="InterPro" id="IPR027417">
    <property type="entry name" value="P-loop_NTPase"/>
</dbReference>
<dbReference type="SUPFAM" id="SSF52540">
    <property type="entry name" value="P-loop containing nucleoside triphosphate hydrolases"/>
    <property type="match status" value="1"/>
</dbReference>
<accession>A0ABR2WXF4</accession>
<evidence type="ECO:0000256" key="4">
    <source>
        <dbReference type="PROSITE-ProRule" id="PRU01052"/>
    </source>
</evidence>
<dbReference type="InterPro" id="IPR003191">
    <property type="entry name" value="Guanylate-bd/ATL_C"/>
</dbReference>
<dbReference type="InterPro" id="IPR030386">
    <property type="entry name" value="G_GB1_RHD3_dom"/>
</dbReference>
<dbReference type="PANTHER" id="PTHR10751">
    <property type="entry name" value="GUANYLATE BINDING PROTEIN"/>
    <property type="match status" value="1"/>
</dbReference>
<dbReference type="Pfam" id="PF02841">
    <property type="entry name" value="GBP_C"/>
    <property type="match status" value="1"/>
</dbReference>
<dbReference type="Pfam" id="PF02263">
    <property type="entry name" value="GBP"/>
    <property type="match status" value="1"/>
</dbReference>
<sequence length="673" mass="77938">MLSTDDLHYTPVRPGNPIQLLRKKKNATSNEELEIIPEALEILGRITGPIVVVAVVGTMRQGKSYLLSRMLGRQEAFELGPTTDPKTFGIWTWDTPYEVTINDQKATLILLDTEGLGAPNATEQWDTKIFVLSLLLSSLFIYNTRGAIDREAIQKLRIMQDLTRLIESSSEAVVDEDCDDNAEQFSEYFPEFLWVVRDFNLKYPEGVNTAKEYLLRALRSESDTMGKKGISLKARQEIKDTDEIRKSIVYYFGNADCHTMPLPVSNPEESGFVDIPTAMQNLHLIPYERLSMAFRSSMDGFLGKAGAMMNLKRFKDGSLMTGASFAQLLQVYVRQINTSNCIKVADAYQAVVDQVTKKAIDLAISNYRSCMESFENTHPNEPVMGEFLISKHIEFYKKSLDILNQNLLGSNEEVEKVHLELKEMIIQQDKDNRILNSCVFSEFHERNSALIVARNEMLVNDIWQGLIGKRLNGSEKDEFTSYQEFIDAIGAFQNEYERNCFPGVEAKQVFLRYLEKVEESKARLNMWFKQKGMFEERLAKIQEENLQIQKQANRIQIENESLIASMKRIHEEHEASLNMMWERIESKHQEAEEVRNQRQLQFERQQEAFIQMRDDDLAEFKQLQREELKEQERNMQRDYDTKLKALQEDHKRLEAENQQLKAKKQKKNSCNVM</sequence>
<feature type="domain" description="GB1/RHD3-type G" evidence="6">
    <location>
        <begin position="47"/>
        <end position="323"/>
    </location>
</feature>
<evidence type="ECO:0000256" key="3">
    <source>
        <dbReference type="ARBA" id="ARBA00023134"/>
    </source>
</evidence>
<dbReference type="SUPFAM" id="SSF48340">
    <property type="entry name" value="Interferon-induced guanylate-binding protein 1 (GBP1), C-terminal domain"/>
    <property type="match status" value="1"/>
</dbReference>
<keyword evidence="1" id="KW-0547">Nucleotide-binding</keyword>
<dbReference type="Gene3D" id="3.40.50.300">
    <property type="entry name" value="P-loop containing nucleotide triphosphate hydrolases"/>
    <property type="match status" value="1"/>
</dbReference>
<keyword evidence="8" id="KW-1185">Reference proteome</keyword>
<evidence type="ECO:0000256" key="5">
    <source>
        <dbReference type="SAM" id="Coils"/>
    </source>
</evidence>
<dbReference type="InterPro" id="IPR015894">
    <property type="entry name" value="Guanylate-bd_N"/>
</dbReference>
<name>A0ABR2WXF4_9FUNG</name>
<reference evidence="7 8" key="1">
    <citation type="submission" date="2023-04" db="EMBL/GenBank/DDBJ databases">
        <title>Genome of Basidiobolus ranarum AG-B5.</title>
        <authorList>
            <person name="Stajich J.E."/>
            <person name="Carter-House D."/>
            <person name="Gryganskyi A."/>
        </authorList>
    </citation>
    <scope>NUCLEOTIDE SEQUENCE [LARGE SCALE GENOMIC DNA]</scope>
    <source>
        <strain evidence="7 8">AG-B5</strain>
    </source>
</reference>
<evidence type="ECO:0000313" key="8">
    <source>
        <dbReference type="Proteomes" id="UP001479436"/>
    </source>
</evidence>
<feature type="coiled-coil region" evidence="5">
    <location>
        <begin position="531"/>
        <end position="558"/>
    </location>
</feature>
<dbReference type="PROSITE" id="PS51715">
    <property type="entry name" value="G_GB1_RHD3"/>
    <property type="match status" value="1"/>
</dbReference>
<dbReference type="InterPro" id="IPR036543">
    <property type="entry name" value="Guanylate-bd_C_sf"/>
</dbReference>
<evidence type="ECO:0000256" key="2">
    <source>
        <dbReference type="ARBA" id="ARBA00022801"/>
    </source>
</evidence>